<dbReference type="AlphaFoldDB" id="A0A9X2XNY9"/>
<protein>
    <submittedName>
        <fullName evidence="10">ABC transporter permease</fullName>
    </submittedName>
</protein>
<gene>
    <name evidence="10" type="ORF">OCK74_10080</name>
</gene>
<keyword evidence="6 7" id="KW-0472">Membrane</keyword>
<evidence type="ECO:0000256" key="3">
    <source>
        <dbReference type="ARBA" id="ARBA00022475"/>
    </source>
</evidence>
<feature type="transmembrane region" description="Helical" evidence="7">
    <location>
        <begin position="374"/>
        <end position="399"/>
    </location>
</feature>
<name>A0A9X2XNY9_9BACT</name>
<evidence type="ECO:0000256" key="6">
    <source>
        <dbReference type="ARBA" id="ARBA00023136"/>
    </source>
</evidence>
<evidence type="ECO:0000256" key="4">
    <source>
        <dbReference type="ARBA" id="ARBA00022692"/>
    </source>
</evidence>
<comment type="subcellular location">
    <subcellularLocation>
        <location evidence="1">Cell membrane</location>
        <topology evidence="1">Multi-pass membrane protein</topology>
    </subcellularLocation>
</comment>
<keyword evidence="5 7" id="KW-1133">Transmembrane helix</keyword>
<comment type="caution">
    <text evidence="10">The sequence shown here is derived from an EMBL/GenBank/DDBJ whole genome shotgun (WGS) entry which is preliminary data.</text>
</comment>
<keyword evidence="3" id="KW-1003">Cell membrane</keyword>
<dbReference type="Pfam" id="PF02687">
    <property type="entry name" value="FtsX"/>
    <property type="match status" value="1"/>
</dbReference>
<organism evidence="10 11">
    <name type="scientific">Paraflavisolibacter caeni</name>
    <dbReference type="NCBI Taxonomy" id="2982496"/>
    <lineage>
        <taxon>Bacteria</taxon>
        <taxon>Pseudomonadati</taxon>
        <taxon>Bacteroidota</taxon>
        <taxon>Chitinophagia</taxon>
        <taxon>Chitinophagales</taxon>
        <taxon>Chitinophagaceae</taxon>
        <taxon>Paraflavisolibacter</taxon>
    </lineage>
</organism>
<feature type="domain" description="MacB-like periplasmic core" evidence="9">
    <location>
        <begin position="26"/>
        <end position="198"/>
    </location>
</feature>
<dbReference type="PANTHER" id="PTHR30489">
    <property type="entry name" value="LIPOPROTEIN-RELEASING SYSTEM TRANSMEMBRANE PROTEIN LOLE"/>
    <property type="match status" value="1"/>
</dbReference>
<dbReference type="InterPro" id="IPR051447">
    <property type="entry name" value="Lipoprotein-release_system"/>
</dbReference>
<evidence type="ECO:0000259" key="8">
    <source>
        <dbReference type="Pfam" id="PF02687"/>
    </source>
</evidence>
<dbReference type="Proteomes" id="UP001155483">
    <property type="component" value="Unassembled WGS sequence"/>
</dbReference>
<evidence type="ECO:0000256" key="1">
    <source>
        <dbReference type="ARBA" id="ARBA00004651"/>
    </source>
</evidence>
<evidence type="ECO:0000259" key="9">
    <source>
        <dbReference type="Pfam" id="PF12704"/>
    </source>
</evidence>
<dbReference type="InterPro" id="IPR003838">
    <property type="entry name" value="ABC3_permease_C"/>
</dbReference>
<dbReference type="RefSeq" id="WP_279296908.1">
    <property type="nucleotide sequence ID" value="NZ_JAOTIF010000006.1"/>
</dbReference>
<sequence>MNISSFIARRIAFNQQKSFSRFIIRLSITATVISVAVMIITLSFVNGFQETVSQKVFSFWGHLRIQYRQPMKANIAEELAIEKNDTLIAKIRTNPQIQTIHPFATKYAILKTADEMEGVLMKGLDSSYNFKHIAGFLQSGRWIQFNDSTYSREIVISSYTANQLKLKVNDRVLIYFVRPDGSLRPDRLTITGIYKTSIEEYDKTFAIGDIKLIQRLNGWNPSEIGGYEIFLKDYNQMSKISDEIYNQDDFPLLWETRTVKEIYPNIFDWLQIQNTNQGILITIMIIIAVINLITCLIILVLERLRMIGILKALGASNWTVQRIFLQHSTLITFSGVLLGTAFALGLLWLQMKTGFVRLKEEAYYMQTATVKIEWWQVIAVGAGTLLVSYLVLLIPSFIVRKIQPVKAIRFQ</sequence>
<evidence type="ECO:0000256" key="7">
    <source>
        <dbReference type="SAM" id="Phobius"/>
    </source>
</evidence>
<reference evidence="10" key="2">
    <citation type="submission" date="2023-04" db="EMBL/GenBank/DDBJ databases">
        <title>Paracnuella aquatica gen. nov., sp. nov., a member of the family Chitinophagaceae isolated from a hot spring.</title>
        <authorList>
            <person name="Wang C."/>
        </authorList>
    </citation>
    <scope>NUCLEOTIDE SEQUENCE</scope>
    <source>
        <strain evidence="10">LB-8</strain>
    </source>
</reference>
<evidence type="ECO:0000313" key="10">
    <source>
        <dbReference type="EMBL" id="MCU7549464.1"/>
    </source>
</evidence>
<dbReference type="GO" id="GO:0044874">
    <property type="term" value="P:lipoprotein localization to outer membrane"/>
    <property type="evidence" value="ECO:0007669"/>
    <property type="project" value="TreeGrafter"/>
</dbReference>
<dbReference type="InterPro" id="IPR025857">
    <property type="entry name" value="MacB_PCD"/>
</dbReference>
<keyword evidence="11" id="KW-1185">Reference proteome</keyword>
<reference evidence="10" key="1">
    <citation type="submission" date="2022-09" db="EMBL/GenBank/DDBJ databases">
        <authorList>
            <person name="Yuan C."/>
            <person name="Ke Z."/>
        </authorList>
    </citation>
    <scope>NUCLEOTIDE SEQUENCE</scope>
    <source>
        <strain evidence="10">LB-8</strain>
    </source>
</reference>
<evidence type="ECO:0000256" key="5">
    <source>
        <dbReference type="ARBA" id="ARBA00022989"/>
    </source>
</evidence>
<comment type="similarity">
    <text evidence="2">Belongs to the ABC-4 integral membrane protein family. LolC/E subfamily.</text>
</comment>
<dbReference type="Pfam" id="PF12704">
    <property type="entry name" value="MacB_PCD"/>
    <property type="match status" value="1"/>
</dbReference>
<feature type="domain" description="ABC3 transporter permease C-terminal" evidence="8">
    <location>
        <begin position="279"/>
        <end position="404"/>
    </location>
</feature>
<feature type="transmembrane region" description="Helical" evidence="7">
    <location>
        <begin position="279"/>
        <end position="301"/>
    </location>
</feature>
<dbReference type="EMBL" id="JAOTIF010000006">
    <property type="protein sequence ID" value="MCU7549464.1"/>
    <property type="molecule type" value="Genomic_DNA"/>
</dbReference>
<dbReference type="PANTHER" id="PTHR30489:SF0">
    <property type="entry name" value="LIPOPROTEIN-RELEASING SYSTEM TRANSMEMBRANE PROTEIN LOLE"/>
    <property type="match status" value="1"/>
</dbReference>
<keyword evidence="4 7" id="KW-0812">Transmembrane</keyword>
<feature type="transmembrane region" description="Helical" evidence="7">
    <location>
        <begin position="330"/>
        <end position="349"/>
    </location>
</feature>
<feature type="transmembrane region" description="Helical" evidence="7">
    <location>
        <begin position="22"/>
        <end position="45"/>
    </location>
</feature>
<accession>A0A9X2XNY9</accession>
<evidence type="ECO:0000256" key="2">
    <source>
        <dbReference type="ARBA" id="ARBA00005236"/>
    </source>
</evidence>
<dbReference type="GO" id="GO:0098797">
    <property type="term" value="C:plasma membrane protein complex"/>
    <property type="evidence" value="ECO:0007669"/>
    <property type="project" value="TreeGrafter"/>
</dbReference>
<proteinExistence type="inferred from homology"/>
<evidence type="ECO:0000313" key="11">
    <source>
        <dbReference type="Proteomes" id="UP001155483"/>
    </source>
</evidence>